<keyword evidence="4" id="KW-0326">Glycosidase</keyword>
<keyword evidence="9" id="KW-1185">Reference proteome</keyword>
<evidence type="ECO:0000256" key="2">
    <source>
        <dbReference type="ARBA" id="ARBA00022801"/>
    </source>
</evidence>
<comment type="caution">
    <text evidence="8">The sequence shown here is derived from an EMBL/GenBank/DDBJ whole genome shotgun (WGS) entry which is preliminary data.</text>
</comment>
<evidence type="ECO:0000259" key="7">
    <source>
        <dbReference type="Pfam" id="PF02927"/>
    </source>
</evidence>
<dbReference type="EMBL" id="JACVDC010000008">
    <property type="protein sequence ID" value="MBC9795302.1"/>
    <property type="molecule type" value="Genomic_DNA"/>
</dbReference>
<reference evidence="8 9" key="1">
    <citation type="submission" date="2020-09" db="EMBL/GenBank/DDBJ databases">
        <title>Sinomicrobium weinanense sp. nov., a halophilic bacteria isolated from saline-alkali soil.</title>
        <authorList>
            <person name="Wu P."/>
            <person name="Ren H."/>
            <person name="Mei Y."/>
            <person name="Liang Y."/>
            <person name="Chen Z."/>
        </authorList>
    </citation>
    <scope>NUCLEOTIDE SEQUENCE [LARGE SCALE GENOMIC DNA]</scope>
    <source>
        <strain evidence="8 9">FJxs</strain>
    </source>
</reference>
<feature type="domain" description="Glycoside hydrolase family 9" evidence="6">
    <location>
        <begin position="125"/>
        <end position="545"/>
    </location>
</feature>
<dbReference type="InterPro" id="IPR012341">
    <property type="entry name" value="6hp_glycosidase-like_sf"/>
</dbReference>
<evidence type="ECO:0000313" key="9">
    <source>
        <dbReference type="Proteomes" id="UP000653730"/>
    </source>
</evidence>
<dbReference type="InterPro" id="IPR013783">
    <property type="entry name" value="Ig-like_fold"/>
</dbReference>
<keyword evidence="5" id="KW-0624">Polysaccharide degradation</keyword>
<name>A0A926JPW9_9FLAO</name>
<evidence type="ECO:0000313" key="8">
    <source>
        <dbReference type="EMBL" id="MBC9795302.1"/>
    </source>
</evidence>
<comment type="similarity">
    <text evidence="1">Belongs to the glycosyl hydrolase 9 (cellulase E) family.</text>
</comment>
<dbReference type="Proteomes" id="UP000653730">
    <property type="component" value="Unassembled WGS sequence"/>
</dbReference>
<dbReference type="InterPro" id="IPR004197">
    <property type="entry name" value="Cellulase_Ig-like"/>
</dbReference>
<feature type="domain" description="Cellulase Ig-like" evidence="7">
    <location>
        <begin position="21"/>
        <end position="103"/>
    </location>
</feature>
<dbReference type="PANTHER" id="PTHR22298">
    <property type="entry name" value="ENDO-1,4-BETA-GLUCANASE"/>
    <property type="match status" value="1"/>
</dbReference>
<dbReference type="CDD" id="cd02850">
    <property type="entry name" value="E_set_Cellulase_N"/>
    <property type="match status" value="1"/>
</dbReference>
<dbReference type="AlphaFoldDB" id="A0A926JPW9"/>
<dbReference type="Pfam" id="PF02927">
    <property type="entry name" value="CelD_N"/>
    <property type="match status" value="1"/>
</dbReference>
<dbReference type="InterPro" id="IPR001701">
    <property type="entry name" value="Glyco_hydro_9"/>
</dbReference>
<sequence length="609" mass="69832">MKSKVLYFVLFAIYTPLVFSQQMEILTNHLGYEFDAPKRFVLKADNKDTVNPEKFYVVDAVSDENIFTGNLTSEGKVKNWKNWVFWSGDFSAVKQKGEYYIKVFYKDTVKVSFPFSIDENLLEKKTLSDVIYYFKGQRSSGLYDKADSHILLTGHTTGEVDAHGGWYDATGDYGKHLSHLTFSTYFNPQQISLTAWSLFKTYRQLEKRGDKDFRQFKRRILDEAMYGADFLVRMHVENGSFYRSITAPGPEKLPRDREIQPEAHNYTIKENKDETFSKNEDGSEWRSFQTSYRSGGGVSIAALAMASTYKVSGEFRNAEYLKVAEQAFAFLEKENVKMTNDGKENMLDDFTALCAATELYRATEKEKYHNAATRRANSILNRLTSWKSYKNYWSVDEGDRPFFHPSDAGFPIVSLLEFYPLADAGLKRKIKSAIKGSLEFELNITAEVTNPFGYSRQLVQDTLGHRKSAFFFPHNTEASPWWQGENARLGSMAAAAKSAMSLFSDDTVFQEKLMRFATDQLNWILGLNPYNACMLEGSGYNNPQYEFFGTFEYTNAPGGIVNGITGGYEENTGIDFNLSYKKTGKDNDWRWLEQWLPHAAWYMYAVSLE</sequence>
<dbReference type="Pfam" id="PF00759">
    <property type="entry name" value="Glyco_hydro_9"/>
    <property type="match status" value="1"/>
</dbReference>
<evidence type="ECO:0000259" key="6">
    <source>
        <dbReference type="Pfam" id="PF00759"/>
    </source>
</evidence>
<keyword evidence="3" id="KW-0119">Carbohydrate metabolism</keyword>
<proteinExistence type="inferred from homology"/>
<evidence type="ECO:0000256" key="5">
    <source>
        <dbReference type="ARBA" id="ARBA00023326"/>
    </source>
</evidence>
<evidence type="ECO:0000256" key="1">
    <source>
        <dbReference type="ARBA" id="ARBA00007072"/>
    </source>
</evidence>
<dbReference type="Gene3D" id="2.60.40.10">
    <property type="entry name" value="Immunoglobulins"/>
    <property type="match status" value="1"/>
</dbReference>
<evidence type="ECO:0000256" key="4">
    <source>
        <dbReference type="ARBA" id="ARBA00023295"/>
    </source>
</evidence>
<organism evidence="8 9">
    <name type="scientific">Sinomicrobium weinanense</name>
    <dbReference type="NCBI Taxonomy" id="2842200"/>
    <lineage>
        <taxon>Bacteria</taxon>
        <taxon>Pseudomonadati</taxon>
        <taxon>Bacteroidota</taxon>
        <taxon>Flavobacteriia</taxon>
        <taxon>Flavobacteriales</taxon>
        <taxon>Flavobacteriaceae</taxon>
        <taxon>Sinomicrobium</taxon>
    </lineage>
</organism>
<protein>
    <submittedName>
        <fullName evidence="8">Glycoside hydrolase family 9 protein</fullName>
    </submittedName>
</protein>
<dbReference type="Gene3D" id="1.50.10.10">
    <property type="match status" value="1"/>
</dbReference>
<dbReference type="GO" id="GO:0008810">
    <property type="term" value="F:cellulase activity"/>
    <property type="evidence" value="ECO:0007669"/>
    <property type="project" value="InterPro"/>
</dbReference>
<dbReference type="InterPro" id="IPR008928">
    <property type="entry name" value="6-hairpin_glycosidase_sf"/>
</dbReference>
<accession>A0A926JPW9</accession>
<evidence type="ECO:0000256" key="3">
    <source>
        <dbReference type="ARBA" id="ARBA00023277"/>
    </source>
</evidence>
<dbReference type="InterPro" id="IPR014756">
    <property type="entry name" value="Ig_E-set"/>
</dbReference>
<dbReference type="SUPFAM" id="SSF81296">
    <property type="entry name" value="E set domains"/>
    <property type="match status" value="1"/>
</dbReference>
<dbReference type="SUPFAM" id="SSF48208">
    <property type="entry name" value="Six-hairpin glycosidases"/>
    <property type="match status" value="1"/>
</dbReference>
<dbReference type="GO" id="GO:0000272">
    <property type="term" value="P:polysaccharide catabolic process"/>
    <property type="evidence" value="ECO:0007669"/>
    <property type="project" value="UniProtKB-KW"/>
</dbReference>
<gene>
    <name evidence="8" type="ORF">IBL28_04940</name>
</gene>
<dbReference type="RefSeq" id="WP_187964456.1">
    <property type="nucleotide sequence ID" value="NZ_JACVDC010000008.1"/>
</dbReference>
<keyword evidence="2 8" id="KW-0378">Hydrolase</keyword>